<protein>
    <submittedName>
        <fullName evidence="2">Uncharacterized protein</fullName>
    </submittedName>
</protein>
<evidence type="ECO:0000313" key="2">
    <source>
        <dbReference type="EMBL" id="PLW41099.1"/>
    </source>
</evidence>
<feature type="compositionally biased region" description="Polar residues" evidence="1">
    <location>
        <begin position="73"/>
        <end position="86"/>
    </location>
</feature>
<feature type="region of interest" description="Disordered" evidence="1">
    <location>
        <begin position="67"/>
        <end position="86"/>
    </location>
</feature>
<name>A0A2N5UTM2_9BASI</name>
<gene>
    <name evidence="2" type="ORF">PCANC_22277</name>
</gene>
<feature type="region of interest" description="Disordered" evidence="1">
    <location>
        <begin position="28"/>
        <end position="57"/>
    </location>
</feature>
<dbReference type="Proteomes" id="UP000235388">
    <property type="component" value="Unassembled WGS sequence"/>
</dbReference>
<keyword evidence="3" id="KW-1185">Reference proteome</keyword>
<evidence type="ECO:0000256" key="1">
    <source>
        <dbReference type="SAM" id="MobiDB-lite"/>
    </source>
</evidence>
<reference evidence="2 3" key="1">
    <citation type="submission" date="2017-11" db="EMBL/GenBank/DDBJ databases">
        <title>De novo assembly and phasing of dikaryotic genomes from two isolates of Puccinia coronata f. sp. avenae, the causal agent of oat crown rust.</title>
        <authorList>
            <person name="Miller M.E."/>
            <person name="Zhang Y."/>
            <person name="Omidvar V."/>
            <person name="Sperschneider J."/>
            <person name="Schwessinger B."/>
            <person name="Raley C."/>
            <person name="Palmer J.M."/>
            <person name="Garnica D."/>
            <person name="Upadhyaya N."/>
            <person name="Rathjen J."/>
            <person name="Taylor J.M."/>
            <person name="Park R.F."/>
            <person name="Dodds P.N."/>
            <person name="Hirsch C.D."/>
            <person name="Kianian S.F."/>
            <person name="Figueroa M."/>
        </authorList>
    </citation>
    <scope>NUCLEOTIDE SEQUENCE [LARGE SCALE GENOMIC DNA]</scope>
    <source>
        <strain evidence="2">12NC29</strain>
    </source>
</reference>
<dbReference type="EMBL" id="PGCJ01000173">
    <property type="protein sequence ID" value="PLW41099.1"/>
    <property type="molecule type" value="Genomic_DNA"/>
</dbReference>
<comment type="caution">
    <text evidence="2">The sequence shown here is derived from an EMBL/GenBank/DDBJ whole genome shotgun (WGS) entry which is preliminary data.</text>
</comment>
<dbReference type="AlphaFoldDB" id="A0A2N5UTM2"/>
<sequence>MELGRPHQAHPPSSLSLAKLNELGDLTKPMELGQPTKLNELGGLTCQNSGPGANNAADAFMHSLRDELRTDGQGATSRNQGTALGP</sequence>
<organism evidence="2 3">
    <name type="scientific">Puccinia coronata f. sp. avenae</name>
    <dbReference type="NCBI Taxonomy" id="200324"/>
    <lineage>
        <taxon>Eukaryota</taxon>
        <taxon>Fungi</taxon>
        <taxon>Dikarya</taxon>
        <taxon>Basidiomycota</taxon>
        <taxon>Pucciniomycotina</taxon>
        <taxon>Pucciniomycetes</taxon>
        <taxon>Pucciniales</taxon>
        <taxon>Pucciniaceae</taxon>
        <taxon>Puccinia</taxon>
    </lineage>
</organism>
<accession>A0A2N5UTM2</accession>
<evidence type="ECO:0000313" key="3">
    <source>
        <dbReference type="Proteomes" id="UP000235388"/>
    </source>
</evidence>
<proteinExistence type="predicted"/>